<keyword evidence="3" id="KW-0804">Transcription</keyword>
<organism evidence="3 4">
    <name type="scientific">Paenibacillus glycinis</name>
    <dbReference type="NCBI Taxonomy" id="2697035"/>
    <lineage>
        <taxon>Bacteria</taxon>
        <taxon>Bacillati</taxon>
        <taxon>Bacillota</taxon>
        <taxon>Bacilli</taxon>
        <taxon>Bacillales</taxon>
        <taxon>Paenibacillaceae</taxon>
        <taxon>Paenibacillus</taxon>
    </lineage>
</organism>
<feature type="compositionally biased region" description="Basic and acidic residues" evidence="1">
    <location>
        <begin position="41"/>
        <end position="53"/>
    </location>
</feature>
<evidence type="ECO:0000256" key="1">
    <source>
        <dbReference type="SAM" id="MobiDB-lite"/>
    </source>
</evidence>
<proteinExistence type="predicted"/>
<accession>A0ABW9XWW5</accession>
<dbReference type="EMBL" id="JAAAMV010000023">
    <property type="protein sequence ID" value="NBD26742.1"/>
    <property type="molecule type" value="Genomic_DNA"/>
</dbReference>
<protein>
    <submittedName>
        <fullName evidence="3">DNA-directed RNA polymerase subunit beta</fullName>
    </submittedName>
</protein>
<keyword evidence="4" id="KW-1185">Reference proteome</keyword>
<evidence type="ECO:0000313" key="3">
    <source>
        <dbReference type="EMBL" id="NBD26742.1"/>
    </source>
</evidence>
<dbReference type="RefSeq" id="WP_161745762.1">
    <property type="nucleotide sequence ID" value="NZ_JAAAMV010000023.1"/>
</dbReference>
<evidence type="ECO:0000256" key="2">
    <source>
        <dbReference type="SAM" id="Phobius"/>
    </source>
</evidence>
<reference evidence="3 4" key="1">
    <citation type="submission" date="2020-01" db="EMBL/GenBank/DDBJ databases">
        <title>Paenibacillus soybeanensis sp. nov. isolated from the nodules of soybean (Glycine max(L.) Merr).</title>
        <authorList>
            <person name="Wang H."/>
        </authorList>
    </citation>
    <scope>NUCLEOTIDE SEQUENCE [LARGE SCALE GENOMIC DNA]</scope>
    <source>
        <strain evidence="3 4">T1</strain>
    </source>
</reference>
<dbReference type="Proteomes" id="UP000665561">
    <property type="component" value="Unassembled WGS sequence"/>
</dbReference>
<evidence type="ECO:0000313" key="4">
    <source>
        <dbReference type="Proteomes" id="UP000665561"/>
    </source>
</evidence>
<sequence>MPMDSKKETAAGLEGVTSAERSNLLGASTAGDAVRGTGKRPTRESSAAKEKTNVRKKRHPAVRALRWTLLKSIVPILCVLAILGGMYIGYAVVGKQPGGDILKIETWKHMYDLIFAD</sequence>
<dbReference type="Pfam" id="PF11772">
    <property type="entry name" value="EpuA"/>
    <property type="match status" value="1"/>
</dbReference>
<keyword evidence="2" id="KW-0812">Transmembrane</keyword>
<dbReference type="InterPro" id="IPR024596">
    <property type="entry name" value="RNApol_su_b/EpuA"/>
</dbReference>
<keyword evidence="2" id="KW-1133">Transmembrane helix</keyword>
<dbReference type="GO" id="GO:0000428">
    <property type="term" value="C:DNA-directed RNA polymerase complex"/>
    <property type="evidence" value="ECO:0007669"/>
    <property type="project" value="UniProtKB-KW"/>
</dbReference>
<comment type="caution">
    <text evidence="3">The sequence shown here is derived from an EMBL/GenBank/DDBJ whole genome shotgun (WGS) entry which is preliminary data.</text>
</comment>
<gene>
    <name evidence="3" type="ORF">GT019_22945</name>
</gene>
<name>A0ABW9XWW5_9BACL</name>
<keyword evidence="2" id="KW-0472">Membrane</keyword>
<feature type="transmembrane region" description="Helical" evidence="2">
    <location>
        <begin position="73"/>
        <end position="93"/>
    </location>
</feature>
<feature type="region of interest" description="Disordered" evidence="1">
    <location>
        <begin position="1"/>
        <end position="57"/>
    </location>
</feature>
<keyword evidence="3" id="KW-0240">DNA-directed RNA polymerase</keyword>